<proteinExistence type="predicted"/>
<dbReference type="EMBL" id="PGCI01000007">
    <property type="protein sequence ID" value="PLW51149.1"/>
    <property type="molecule type" value="Genomic_DNA"/>
</dbReference>
<comment type="caution">
    <text evidence="1">The sequence shown here is derived from an EMBL/GenBank/DDBJ whole genome shotgun (WGS) entry which is preliminary data.</text>
</comment>
<dbReference type="AlphaFoldDB" id="A0A2N5VMB6"/>
<evidence type="ECO:0000313" key="1">
    <source>
        <dbReference type="EMBL" id="PLW51149.1"/>
    </source>
</evidence>
<evidence type="ECO:0000313" key="2">
    <source>
        <dbReference type="Proteomes" id="UP000235392"/>
    </source>
</evidence>
<organism evidence="1 2">
    <name type="scientific">Puccinia coronata f. sp. avenae</name>
    <dbReference type="NCBI Taxonomy" id="200324"/>
    <lineage>
        <taxon>Eukaryota</taxon>
        <taxon>Fungi</taxon>
        <taxon>Dikarya</taxon>
        <taxon>Basidiomycota</taxon>
        <taxon>Pucciniomycotina</taxon>
        <taxon>Pucciniomycetes</taxon>
        <taxon>Pucciniales</taxon>
        <taxon>Pucciniaceae</taxon>
        <taxon>Puccinia</taxon>
    </lineage>
</organism>
<accession>A0A2N5VMB6</accession>
<sequence length="98" mass="10500">MVADALSRRDIPDDNGKINAQTIACMVALTELGSTLSESLKTKVGAGYPLNPFCTTMPRLLPPGNDCVDIDGLMFVDGRLVIPNSTDLRLTLITEAHV</sequence>
<dbReference type="Proteomes" id="UP000235392">
    <property type="component" value="Unassembled WGS sequence"/>
</dbReference>
<name>A0A2N5VMB6_9BASI</name>
<protein>
    <submittedName>
        <fullName evidence="1">Uncharacterized protein</fullName>
    </submittedName>
</protein>
<gene>
    <name evidence="1" type="ORF">PCASD_02468</name>
</gene>
<reference evidence="1 2" key="1">
    <citation type="submission" date="2017-11" db="EMBL/GenBank/DDBJ databases">
        <title>De novo assembly and phasing of dikaryotic genomes from two isolates of Puccinia coronata f. sp. avenae, the causal agent of oat crown rust.</title>
        <authorList>
            <person name="Miller M.E."/>
            <person name="Zhang Y."/>
            <person name="Omidvar V."/>
            <person name="Sperschneider J."/>
            <person name="Schwessinger B."/>
            <person name="Raley C."/>
            <person name="Palmer J.M."/>
            <person name="Garnica D."/>
            <person name="Upadhyaya N."/>
            <person name="Rathjen J."/>
            <person name="Taylor J.M."/>
            <person name="Park R.F."/>
            <person name="Dodds P.N."/>
            <person name="Hirsch C.D."/>
            <person name="Kianian S.F."/>
            <person name="Figueroa M."/>
        </authorList>
    </citation>
    <scope>NUCLEOTIDE SEQUENCE [LARGE SCALE GENOMIC DNA]</scope>
    <source>
        <strain evidence="1">12SD80</strain>
    </source>
</reference>